<dbReference type="EMBL" id="UFVR01000004">
    <property type="protein sequence ID" value="SUX44936.1"/>
    <property type="molecule type" value="Genomic_DNA"/>
</dbReference>
<protein>
    <submittedName>
        <fullName evidence="2">Uncharacterized protein</fullName>
    </submittedName>
</protein>
<dbReference type="RefSeq" id="WP_115619513.1">
    <property type="nucleotide sequence ID" value="NZ_UFVR01000004.1"/>
</dbReference>
<evidence type="ECO:0000313" key="3">
    <source>
        <dbReference type="Proteomes" id="UP000254282"/>
    </source>
</evidence>
<evidence type="ECO:0000313" key="2">
    <source>
        <dbReference type="EMBL" id="SUX44936.1"/>
    </source>
</evidence>
<name>A0A381FEG0_9FLAO</name>
<reference evidence="2 3" key="1">
    <citation type="submission" date="2018-06" db="EMBL/GenBank/DDBJ databases">
        <authorList>
            <consortium name="Pathogen Informatics"/>
            <person name="Doyle S."/>
        </authorList>
    </citation>
    <scope>NUCLEOTIDE SEQUENCE [LARGE SCALE GENOMIC DNA]</scope>
    <source>
        <strain evidence="2 3">NCTC13532</strain>
    </source>
</reference>
<feature type="chain" id="PRO_5016996049" evidence="1">
    <location>
        <begin position="19"/>
        <end position="174"/>
    </location>
</feature>
<dbReference type="Proteomes" id="UP000254282">
    <property type="component" value="Unassembled WGS sequence"/>
</dbReference>
<organism evidence="2 3">
    <name type="scientific">Chryseobacterium indoltheticum</name>
    <dbReference type="NCBI Taxonomy" id="254"/>
    <lineage>
        <taxon>Bacteria</taxon>
        <taxon>Pseudomonadati</taxon>
        <taxon>Bacteroidota</taxon>
        <taxon>Flavobacteriia</taxon>
        <taxon>Flavobacteriales</taxon>
        <taxon>Weeksellaceae</taxon>
        <taxon>Chryseobacterium group</taxon>
        <taxon>Chryseobacterium</taxon>
    </lineage>
</organism>
<gene>
    <name evidence="2" type="ORF">NCTC13532_01048</name>
</gene>
<evidence type="ECO:0000256" key="1">
    <source>
        <dbReference type="SAM" id="SignalP"/>
    </source>
</evidence>
<proteinExistence type="predicted"/>
<sequence length="174" mass="18387">MKKTLILAITAFFSIANAQVAIGKTELSGIGSLMEFAGNTATNDTSNTKGIILPAVNTVLSPANSQNGTFIFDKQSSKTKFYENGTWKDMSDEGSVAALVPASGNEVGNGVIIGSASSVAKGVLIFESSNKALVLPHIKNPHESVLSPYPGMMCYDTVSNSIAVFDGLNWSYWK</sequence>
<feature type="signal peptide" evidence="1">
    <location>
        <begin position="1"/>
        <end position="18"/>
    </location>
</feature>
<keyword evidence="1" id="KW-0732">Signal</keyword>
<accession>A0A381FEG0</accession>
<dbReference type="AlphaFoldDB" id="A0A381FEG0"/>